<dbReference type="Gene3D" id="3.30.40.10">
    <property type="entry name" value="Zinc/RING finger domain, C3HC4 (zinc finger)"/>
    <property type="match status" value="1"/>
</dbReference>
<dbReference type="Pfam" id="PF13639">
    <property type="entry name" value="zf-RING_2"/>
    <property type="match status" value="1"/>
</dbReference>
<dbReference type="SMART" id="SM00184">
    <property type="entry name" value="RING"/>
    <property type="match status" value="1"/>
</dbReference>
<keyword evidence="5 8" id="KW-0863">Zinc-finger</keyword>
<feature type="coiled-coil region" evidence="9">
    <location>
        <begin position="1"/>
        <end position="32"/>
    </location>
</feature>
<gene>
    <name evidence="11" type="ORF">CMV_018290</name>
</gene>
<dbReference type="FunFam" id="3.30.40.10:FF:000127">
    <property type="entry name" value="E3 ubiquitin-protein ligase RNF181"/>
    <property type="match status" value="1"/>
</dbReference>
<comment type="caution">
    <text evidence="11">The sequence shown here is derived from an EMBL/GenBank/DDBJ whole genome shotgun (WGS) entry which is preliminary data.</text>
</comment>
<feature type="domain" description="RING-type" evidence="10">
    <location>
        <begin position="238"/>
        <end position="279"/>
    </location>
</feature>
<evidence type="ECO:0000256" key="4">
    <source>
        <dbReference type="ARBA" id="ARBA00022723"/>
    </source>
</evidence>
<evidence type="ECO:0000313" key="11">
    <source>
        <dbReference type="EMBL" id="KAF3956598.1"/>
    </source>
</evidence>
<proteinExistence type="predicted"/>
<dbReference type="OrthoDB" id="8062037at2759"/>
<dbReference type="GO" id="GO:0008270">
    <property type="term" value="F:zinc ion binding"/>
    <property type="evidence" value="ECO:0007669"/>
    <property type="project" value="UniProtKB-KW"/>
</dbReference>
<dbReference type="PANTHER" id="PTHR15710">
    <property type="entry name" value="E3 UBIQUITIN-PROTEIN LIGASE PRAJA"/>
    <property type="match status" value="1"/>
</dbReference>
<dbReference type="SUPFAM" id="SSF57850">
    <property type="entry name" value="RING/U-box"/>
    <property type="match status" value="1"/>
</dbReference>
<evidence type="ECO:0000256" key="9">
    <source>
        <dbReference type="SAM" id="Coils"/>
    </source>
</evidence>
<dbReference type="GO" id="GO:0005737">
    <property type="term" value="C:cytoplasm"/>
    <property type="evidence" value="ECO:0007669"/>
    <property type="project" value="TreeGrafter"/>
</dbReference>
<dbReference type="GO" id="GO:0016567">
    <property type="term" value="P:protein ubiquitination"/>
    <property type="evidence" value="ECO:0007669"/>
    <property type="project" value="UniProtKB-ARBA"/>
</dbReference>
<dbReference type="InterPro" id="IPR013083">
    <property type="entry name" value="Znf_RING/FYVE/PHD"/>
</dbReference>
<name>A0A8J4QRH9_9ROSI</name>
<evidence type="ECO:0000256" key="7">
    <source>
        <dbReference type="ARBA" id="ARBA00022833"/>
    </source>
</evidence>
<sequence>MKRMEREEECLKQELEELQKQLGKKLKFEEAVSSLNSLLQDRYPSASPSLHKLFYSVICRVATVLKTRYTAPGFWLAGLGLFEKAVCLVSDTSEKEYLKSCILQAKEHLHQLDNPIEAPQSSNRGYLFEGHLTVDPEPPQPNWLVHSNLLATAATLIAAESSSQGRSENDDNNNTSENAAGLLQDLMSRLDDVLPLVIPDDDVIPSRAPPASKEVVAKLPVVILTEEILAKLGTDAECAICRENLVVGDKMQELPCKHTFHPPCLKPWLDEHNSCPICRHELLTDDHAYESRKEREKEAEEERKGAANAIRGGEYMWLSFKEFNLGYYLMNSVT</sequence>
<dbReference type="EC" id="2.3.2.27" evidence="2"/>
<evidence type="ECO:0000256" key="8">
    <source>
        <dbReference type="PROSITE-ProRule" id="PRU00175"/>
    </source>
</evidence>
<dbReference type="PROSITE" id="PS50089">
    <property type="entry name" value="ZF_RING_2"/>
    <property type="match status" value="1"/>
</dbReference>
<keyword evidence="7" id="KW-0862">Zinc</keyword>
<accession>A0A8J4QRH9</accession>
<dbReference type="AlphaFoldDB" id="A0A8J4QRH9"/>
<keyword evidence="3" id="KW-0808">Transferase</keyword>
<evidence type="ECO:0000256" key="6">
    <source>
        <dbReference type="ARBA" id="ARBA00022786"/>
    </source>
</evidence>
<protein>
    <recommendedName>
        <fullName evidence="2">RING-type E3 ubiquitin transferase</fullName>
        <ecNumber evidence="2">2.3.2.27</ecNumber>
    </recommendedName>
</protein>
<keyword evidence="9" id="KW-0175">Coiled coil</keyword>
<evidence type="ECO:0000256" key="2">
    <source>
        <dbReference type="ARBA" id="ARBA00012483"/>
    </source>
</evidence>
<dbReference type="Proteomes" id="UP000737018">
    <property type="component" value="Unassembled WGS sequence"/>
</dbReference>
<keyword evidence="4" id="KW-0479">Metal-binding</keyword>
<evidence type="ECO:0000256" key="5">
    <source>
        <dbReference type="ARBA" id="ARBA00022771"/>
    </source>
</evidence>
<keyword evidence="12" id="KW-1185">Reference proteome</keyword>
<evidence type="ECO:0000256" key="1">
    <source>
        <dbReference type="ARBA" id="ARBA00000900"/>
    </source>
</evidence>
<comment type="catalytic activity">
    <reaction evidence="1">
        <text>S-ubiquitinyl-[E2 ubiquitin-conjugating enzyme]-L-cysteine + [acceptor protein]-L-lysine = [E2 ubiquitin-conjugating enzyme]-L-cysteine + N(6)-ubiquitinyl-[acceptor protein]-L-lysine.</text>
        <dbReference type="EC" id="2.3.2.27"/>
    </reaction>
</comment>
<evidence type="ECO:0000259" key="10">
    <source>
        <dbReference type="PROSITE" id="PS50089"/>
    </source>
</evidence>
<reference evidence="11" key="1">
    <citation type="submission" date="2020-03" db="EMBL/GenBank/DDBJ databases">
        <title>Castanea mollissima Vanexum genome sequencing.</title>
        <authorList>
            <person name="Staton M."/>
        </authorList>
    </citation>
    <scope>NUCLEOTIDE SEQUENCE</scope>
    <source>
        <tissue evidence="11">Leaf</tissue>
    </source>
</reference>
<dbReference type="PANTHER" id="PTHR15710:SF4">
    <property type="entry name" value="E3 UBIQUITIN-PROTEIN LIGASE AIP2"/>
    <property type="match status" value="1"/>
</dbReference>
<evidence type="ECO:0000256" key="3">
    <source>
        <dbReference type="ARBA" id="ARBA00022679"/>
    </source>
</evidence>
<dbReference type="CDD" id="cd16667">
    <property type="entry name" value="RING-H2_RNF126-like"/>
    <property type="match status" value="1"/>
</dbReference>
<evidence type="ECO:0000313" key="12">
    <source>
        <dbReference type="Proteomes" id="UP000737018"/>
    </source>
</evidence>
<organism evidence="11 12">
    <name type="scientific">Castanea mollissima</name>
    <name type="common">Chinese chestnut</name>
    <dbReference type="NCBI Taxonomy" id="60419"/>
    <lineage>
        <taxon>Eukaryota</taxon>
        <taxon>Viridiplantae</taxon>
        <taxon>Streptophyta</taxon>
        <taxon>Embryophyta</taxon>
        <taxon>Tracheophyta</taxon>
        <taxon>Spermatophyta</taxon>
        <taxon>Magnoliopsida</taxon>
        <taxon>eudicotyledons</taxon>
        <taxon>Gunneridae</taxon>
        <taxon>Pentapetalae</taxon>
        <taxon>rosids</taxon>
        <taxon>fabids</taxon>
        <taxon>Fagales</taxon>
        <taxon>Fagaceae</taxon>
        <taxon>Castanea</taxon>
    </lineage>
</organism>
<keyword evidence="6" id="KW-0833">Ubl conjugation pathway</keyword>
<dbReference type="EMBL" id="JRKL02003041">
    <property type="protein sequence ID" value="KAF3956598.1"/>
    <property type="molecule type" value="Genomic_DNA"/>
</dbReference>
<dbReference type="GO" id="GO:0061630">
    <property type="term" value="F:ubiquitin protein ligase activity"/>
    <property type="evidence" value="ECO:0007669"/>
    <property type="project" value="UniProtKB-EC"/>
</dbReference>
<dbReference type="InterPro" id="IPR001841">
    <property type="entry name" value="Znf_RING"/>
</dbReference>